<dbReference type="Proteomes" id="UP000004319">
    <property type="component" value="Unassembled WGS sequence"/>
</dbReference>
<dbReference type="SUPFAM" id="SSF69118">
    <property type="entry name" value="AhpD-like"/>
    <property type="match status" value="1"/>
</dbReference>
<dbReference type="Gene3D" id="1.20.1290.10">
    <property type="entry name" value="AhpD-like"/>
    <property type="match status" value="1"/>
</dbReference>
<organism evidence="1 2">
    <name type="scientific">Acetobacter tropicalis NBRC 101654</name>
    <dbReference type="NCBI Taxonomy" id="749388"/>
    <lineage>
        <taxon>Bacteria</taxon>
        <taxon>Pseudomonadati</taxon>
        <taxon>Pseudomonadota</taxon>
        <taxon>Alphaproteobacteria</taxon>
        <taxon>Acetobacterales</taxon>
        <taxon>Acetobacteraceae</taxon>
        <taxon>Acetobacter</taxon>
    </lineage>
</organism>
<dbReference type="EMBL" id="BABS01000116">
    <property type="protein sequence ID" value="GAA09730.1"/>
    <property type="molecule type" value="Genomic_DNA"/>
</dbReference>
<comment type="caution">
    <text evidence="1">The sequence shown here is derived from an EMBL/GenBank/DDBJ whole genome shotgun (WGS) entry which is preliminary data.</text>
</comment>
<sequence>MSASAVFEDLIGQPLANPYKEALFARESLLEQSLSAYQAVLTPNAPGLWSHDLRAALGFRIATLTNSLAAAGGIRKYAARRVFDGWLQNVANATVIAYSDAPAWLNAALDYTDTLTLRTHTASQSLIEALRQHGVSDEDCVKLAELVATLSYQIRLIVGFQALQA</sequence>
<dbReference type="RefSeq" id="WP_006559754.1">
    <property type="nucleotide sequence ID" value="NZ_BABS01000116.1"/>
</dbReference>
<dbReference type="InterPro" id="IPR029032">
    <property type="entry name" value="AhpD-like"/>
</dbReference>
<reference evidence="1 2" key="1">
    <citation type="journal article" date="2011" name="Biochem. Biophys. Res. Commun.">
        <title>Increased number of Arginine-based salt bridges contributes to the thermotolerance of thermotolerant acetic acid bacteria, Acetobacter tropicalis SKU1100.</title>
        <authorList>
            <person name="Matsutani M."/>
            <person name="Hirakawa H."/>
            <person name="Nishikura M."/>
            <person name="Soemphol W."/>
            <person name="Ali I.A.I."/>
            <person name="Yakushi T."/>
            <person name="Matsushita K."/>
        </authorList>
    </citation>
    <scope>NUCLEOTIDE SEQUENCE [LARGE SCALE GENOMIC DNA]</scope>
    <source>
        <strain evidence="1 2">NBRC 101654</strain>
    </source>
</reference>
<evidence type="ECO:0000313" key="2">
    <source>
        <dbReference type="Proteomes" id="UP000004319"/>
    </source>
</evidence>
<gene>
    <name evidence="1" type="ORF">ATPR_2734</name>
</gene>
<accession>F7VH85</accession>
<name>F7VH85_9PROT</name>
<dbReference type="AlphaFoldDB" id="F7VH85"/>
<proteinExistence type="predicted"/>
<protein>
    <submittedName>
        <fullName evidence="1">Uncharacterized protein</fullName>
    </submittedName>
</protein>
<evidence type="ECO:0000313" key="1">
    <source>
        <dbReference type="EMBL" id="GAA09730.1"/>
    </source>
</evidence>